<keyword evidence="1" id="KW-0472">Membrane</keyword>
<keyword evidence="3" id="KW-1185">Reference proteome</keyword>
<reference evidence="2 3" key="1">
    <citation type="submission" date="2021-03" db="EMBL/GenBank/DDBJ databases">
        <title>Five novel Rahnella species.</title>
        <authorList>
            <person name="Brady C."/>
            <person name="Asselin J."/>
            <person name="Beer S."/>
            <person name="Bruberg M.B."/>
            <person name="Crampton B."/>
            <person name="Venter S."/>
            <person name="Arnold D."/>
            <person name="Denman S."/>
        </authorList>
    </citation>
    <scope>NUCLEOTIDE SEQUENCE [LARGE SCALE GENOMIC DNA]</scope>
    <source>
        <strain evidence="2 3">L72c</strain>
    </source>
</reference>
<evidence type="ECO:0000313" key="2">
    <source>
        <dbReference type="EMBL" id="MBU9837973.1"/>
    </source>
</evidence>
<name>A0ABS6L8Q0_9GAMM</name>
<evidence type="ECO:0000256" key="1">
    <source>
        <dbReference type="SAM" id="Phobius"/>
    </source>
</evidence>
<organism evidence="2 3">
    <name type="scientific">Rahnella perminowiae</name>
    <dbReference type="NCBI Taxonomy" id="2816244"/>
    <lineage>
        <taxon>Bacteria</taxon>
        <taxon>Pseudomonadati</taxon>
        <taxon>Pseudomonadota</taxon>
        <taxon>Gammaproteobacteria</taxon>
        <taxon>Enterobacterales</taxon>
        <taxon>Yersiniaceae</taxon>
        <taxon>Rahnella</taxon>
    </lineage>
</organism>
<keyword evidence="1" id="KW-0812">Transmembrane</keyword>
<accession>A0ABS6L8Q0</accession>
<sequence>MDINALLVKVILTDCSLPAHPDELNPCALLLLFMCSLMFYANFFDNLQNNLIWHLGKIDIKHKYAASEKYPQGKD</sequence>
<protein>
    <submittedName>
        <fullName evidence="2">Uncharacterized protein</fullName>
    </submittedName>
</protein>
<feature type="transmembrane region" description="Helical" evidence="1">
    <location>
        <begin position="28"/>
        <end position="47"/>
    </location>
</feature>
<comment type="caution">
    <text evidence="2">The sequence shown here is derived from an EMBL/GenBank/DDBJ whole genome shotgun (WGS) entry which is preliminary data.</text>
</comment>
<dbReference type="RefSeq" id="WP_129992120.1">
    <property type="nucleotide sequence ID" value="NZ_JAFMOU010000072.1"/>
</dbReference>
<gene>
    <name evidence="2" type="ORF">J1786_24600</name>
</gene>
<evidence type="ECO:0000313" key="3">
    <source>
        <dbReference type="Proteomes" id="UP000699865"/>
    </source>
</evidence>
<proteinExistence type="predicted"/>
<dbReference type="EMBL" id="JAFMOU010000072">
    <property type="protein sequence ID" value="MBU9837973.1"/>
    <property type="molecule type" value="Genomic_DNA"/>
</dbReference>
<dbReference type="Proteomes" id="UP000699865">
    <property type="component" value="Unassembled WGS sequence"/>
</dbReference>
<keyword evidence="1" id="KW-1133">Transmembrane helix</keyword>